<keyword evidence="2" id="KW-0812">Transmembrane</keyword>
<feature type="transmembrane region" description="Helical" evidence="2">
    <location>
        <begin position="21"/>
        <end position="46"/>
    </location>
</feature>
<feature type="transmembrane region" description="Helical" evidence="2">
    <location>
        <begin position="66"/>
        <end position="84"/>
    </location>
</feature>
<keyword evidence="2" id="KW-1133">Transmembrane helix</keyword>
<evidence type="ECO:0000256" key="1">
    <source>
        <dbReference type="SAM" id="Coils"/>
    </source>
</evidence>
<organism evidence="3 4">
    <name type="scientific">Blautia argi</name>
    <dbReference type="NCBI Taxonomy" id="1912897"/>
    <lineage>
        <taxon>Bacteria</taxon>
        <taxon>Bacillati</taxon>
        <taxon>Bacillota</taxon>
        <taxon>Clostridia</taxon>
        <taxon>Lachnospirales</taxon>
        <taxon>Lachnospiraceae</taxon>
        <taxon>Blautia</taxon>
    </lineage>
</organism>
<feature type="coiled-coil region" evidence="1">
    <location>
        <begin position="84"/>
        <end position="111"/>
    </location>
</feature>
<sequence>MRRTKKMKKNKVRKETDKKTAVMQLVIMALIGAVIGGTGSIIFVFWGEDVGHMLSQMSKYLTGAASWVLMFLSLFLMVAAPLCVRNIKERLDNWHQEEEEEAEKLQQYMERVQMFLAIFMNVTMCICGIALADLAMYLPGFTAFLLCITEVQ</sequence>
<evidence type="ECO:0000313" key="3">
    <source>
        <dbReference type="EMBL" id="AWY97308.1"/>
    </source>
</evidence>
<keyword evidence="4" id="KW-1185">Reference proteome</keyword>
<dbReference type="Proteomes" id="UP000250003">
    <property type="component" value="Chromosome"/>
</dbReference>
<evidence type="ECO:0000256" key="2">
    <source>
        <dbReference type="SAM" id="Phobius"/>
    </source>
</evidence>
<dbReference type="AlphaFoldDB" id="A0A2Z4U8H8"/>
<evidence type="ECO:0000313" key="4">
    <source>
        <dbReference type="Proteomes" id="UP000250003"/>
    </source>
</evidence>
<gene>
    <name evidence="3" type="ORF">DQQ01_03085</name>
</gene>
<feature type="transmembrane region" description="Helical" evidence="2">
    <location>
        <begin position="114"/>
        <end position="138"/>
    </location>
</feature>
<reference evidence="4" key="1">
    <citation type="submission" date="2018-06" db="EMBL/GenBank/DDBJ databases">
        <title>Description of Blautia argi sp. nov., a new anaerobic isolated from dog feces.</title>
        <authorList>
            <person name="Chang Y.-H."/>
            <person name="Paek J."/>
            <person name="Shin Y."/>
        </authorList>
    </citation>
    <scope>NUCLEOTIDE SEQUENCE [LARGE SCALE GENOMIC DNA]</scope>
    <source>
        <strain evidence="4">KCTC 15426</strain>
    </source>
</reference>
<dbReference type="EMBL" id="CP030280">
    <property type="protein sequence ID" value="AWY97308.1"/>
    <property type="molecule type" value="Genomic_DNA"/>
</dbReference>
<keyword evidence="2" id="KW-0472">Membrane</keyword>
<protein>
    <submittedName>
        <fullName evidence="3">Uncharacterized protein</fullName>
    </submittedName>
</protein>
<accession>A0A2Z4U8H8</accession>
<dbReference type="KEGG" id="blau:DQQ01_03085"/>
<name>A0A2Z4U8H8_9FIRM</name>
<keyword evidence="1" id="KW-0175">Coiled coil</keyword>
<proteinExistence type="predicted"/>